<dbReference type="EMBL" id="JACRSO010000002">
    <property type="protein sequence ID" value="MBC8529150.1"/>
    <property type="molecule type" value="Genomic_DNA"/>
</dbReference>
<dbReference type="InterPro" id="IPR036145">
    <property type="entry name" value="MinC_C_sf"/>
</dbReference>
<dbReference type="HAMAP" id="MF_00267">
    <property type="entry name" value="MinC"/>
    <property type="match status" value="1"/>
</dbReference>
<evidence type="ECO:0000256" key="1">
    <source>
        <dbReference type="ARBA" id="ARBA00022618"/>
    </source>
</evidence>
<evidence type="ECO:0000256" key="5">
    <source>
        <dbReference type="HAMAP-Rule" id="MF_00267"/>
    </source>
</evidence>
<name>A0A926CYP1_9FIRM</name>
<feature type="region of interest" description="Disordered" evidence="6">
    <location>
        <begin position="83"/>
        <end position="124"/>
    </location>
</feature>
<comment type="caution">
    <text evidence="8">The sequence shown here is derived from an EMBL/GenBank/DDBJ whole genome shotgun (WGS) entry which is preliminary data.</text>
</comment>
<dbReference type="InterPro" id="IPR013033">
    <property type="entry name" value="MinC"/>
</dbReference>
<gene>
    <name evidence="5 8" type="primary">minC</name>
    <name evidence="8" type="ORF">H8699_06890</name>
</gene>
<keyword evidence="3 5" id="KW-0131">Cell cycle</keyword>
<evidence type="ECO:0000313" key="8">
    <source>
        <dbReference type="EMBL" id="MBC8529150.1"/>
    </source>
</evidence>
<comment type="function">
    <text evidence="5">Cell division inhibitor that blocks the formation of polar Z ring septums. Rapidly oscillates between the poles of the cell to destabilize FtsZ filaments that have formed before they mature into polar Z rings. Prevents FtsZ polymerization.</text>
</comment>
<evidence type="ECO:0000256" key="4">
    <source>
        <dbReference type="ARBA" id="ARBA00046874"/>
    </source>
</evidence>
<dbReference type="RefSeq" id="WP_249285031.1">
    <property type="nucleotide sequence ID" value="NZ_JACRSO010000002.1"/>
</dbReference>
<organism evidence="8 9">
    <name type="scientific">Luoshenia tenuis</name>
    <dbReference type="NCBI Taxonomy" id="2763654"/>
    <lineage>
        <taxon>Bacteria</taxon>
        <taxon>Bacillati</taxon>
        <taxon>Bacillota</taxon>
        <taxon>Clostridia</taxon>
        <taxon>Christensenellales</taxon>
        <taxon>Christensenellaceae</taxon>
        <taxon>Luoshenia</taxon>
    </lineage>
</organism>
<dbReference type="Gene3D" id="2.160.20.70">
    <property type="match status" value="1"/>
</dbReference>
<comment type="similarity">
    <text evidence="5">Belongs to the MinC family.</text>
</comment>
<dbReference type="NCBIfam" id="TIGR01222">
    <property type="entry name" value="minC"/>
    <property type="match status" value="1"/>
</dbReference>
<sequence>MDEIIHSWQGRGEVLRITVAREAGFEEIRQAIKARMARHPAFYKGGQGVALCGAAMDEAQRERLAAWMYREFGILSLSFEDEKEAACQEEPTSQQPPPADKTEEPGPSAAQMADSPGNSGIKILPVPTDKTQFIHGLIRSGQRIRASGHVVIVGDVNPGAELIADGSIVVMGALRGKAHAGYAGDERAVIAALSLQPTLLAIAKVVNLPPEEGLEKAGYPEKARLLAGKIVIEPLTD</sequence>
<dbReference type="AlphaFoldDB" id="A0A926CYP1"/>
<feature type="domain" description="Septum formation inhibitor MinC C-terminal" evidence="7">
    <location>
        <begin position="134"/>
        <end position="232"/>
    </location>
</feature>
<dbReference type="Pfam" id="PF03775">
    <property type="entry name" value="MinC_C"/>
    <property type="match status" value="1"/>
</dbReference>
<keyword evidence="2 5" id="KW-0717">Septation</keyword>
<evidence type="ECO:0000256" key="6">
    <source>
        <dbReference type="SAM" id="MobiDB-lite"/>
    </source>
</evidence>
<evidence type="ECO:0000256" key="2">
    <source>
        <dbReference type="ARBA" id="ARBA00023210"/>
    </source>
</evidence>
<evidence type="ECO:0000313" key="9">
    <source>
        <dbReference type="Proteomes" id="UP000654279"/>
    </source>
</evidence>
<reference evidence="8" key="1">
    <citation type="submission" date="2020-08" db="EMBL/GenBank/DDBJ databases">
        <title>Genome public.</title>
        <authorList>
            <person name="Liu C."/>
            <person name="Sun Q."/>
        </authorList>
    </citation>
    <scope>NUCLEOTIDE SEQUENCE</scope>
    <source>
        <strain evidence="8">NSJ-44</strain>
    </source>
</reference>
<dbReference type="GO" id="GO:0000902">
    <property type="term" value="P:cell morphogenesis"/>
    <property type="evidence" value="ECO:0007669"/>
    <property type="project" value="InterPro"/>
</dbReference>
<comment type="subunit">
    <text evidence="4 5">Interacts with MinD and FtsZ.</text>
</comment>
<dbReference type="InterPro" id="IPR016098">
    <property type="entry name" value="CAP/MinC_C"/>
</dbReference>
<dbReference type="InterPro" id="IPR005526">
    <property type="entry name" value="Septum_form_inhib_MinC_C"/>
</dbReference>
<keyword evidence="9" id="KW-1185">Reference proteome</keyword>
<accession>A0A926CYP1</accession>
<evidence type="ECO:0000259" key="7">
    <source>
        <dbReference type="Pfam" id="PF03775"/>
    </source>
</evidence>
<evidence type="ECO:0000256" key="3">
    <source>
        <dbReference type="ARBA" id="ARBA00023306"/>
    </source>
</evidence>
<proteinExistence type="inferred from homology"/>
<protein>
    <recommendedName>
        <fullName evidence="5">Probable septum site-determining protein MinC</fullName>
    </recommendedName>
</protein>
<dbReference type="Proteomes" id="UP000654279">
    <property type="component" value="Unassembled WGS sequence"/>
</dbReference>
<dbReference type="GO" id="GO:0000917">
    <property type="term" value="P:division septum assembly"/>
    <property type="evidence" value="ECO:0007669"/>
    <property type="project" value="UniProtKB-KW"/>
</dbReference>
<keyword evidence="1 5" id="KW-0132">Cell division</keyword>
<dbReference type="GO" id="GO:1901891">
    <property type="term" value="P:regulation of cell septum assembly"/>
    <property type="evidence" value="ECO:0007669"/>
    <property type="project" value="InterPro"/>
</dbReference>
<dbReference type="PANTHER" id="PTHR34108:SF1">
    <property type="entry name" value="SEPTUM SITE-DETERMINING PROTEIN MINC"/>
    <property type="match status" value="1"/>
</dbReference>
<dbReference type="SUPFAM" id="SSF63848">
    <property type="entry name" value="Cell-division inhibitor MinC, C-terminal domain"/>
    <property type="match status" value="1"/>
</dbReference>
<dbReference type="PANTHER" id="PTHR34108">
    <property type="entry name" value="SEPTUM SITE-DETERMINING PROTEIN MINC"/>
    <property type="match status" value="1"/>
</dbReference>